<proteinExistence type="predicted"/>
<feature type="compositionally biased region" description="Basic and acidic residues" evidence="1">
    <location>
        <begin position="340"/>
        <end position="349"/>
    </location>
</feature>
<sequence>MSRPEEPRKALTPGLIKAFSEEYRRTGTVAERREWITNNRDTACIQCKSKNIPCVPNQEIPCCVSCKEAKTNGKCSRSVEEKRSRLIATLNINKGLYDLLLEKYIKNKTLECLEHDLVAQLPVRNRSVKMVDPLEPSEFSASKSISERSQVLSQKELAVPPPPSRLIGSQSPEKRVHIKTAKNSKKTSSPKKLTQQYSDDDPEEIIPESEDENHSEEEEDIYIASPPRKVPESIAKTKTRRSQVKGTSTSTNFGKGMTNTTMMATGVGTHAERTAHPTQGLPQEHTWDVEKFVELHLIKRKVLSLMHSASGPLQAKLHEISSDLEDAAASHLPQANESVKMARGDEVTTARKQHGPKKRLNQSDDEENGVAPRKKPKMREEDLDQDDDNSSVGSAIFVKRVAPKKRNHLPQ</sequence>
<evidence type="ECO:0000313" key="3">
    <source>
        <dbReference type="Proteomes" id="UP001150238"/>
    </source>
</evidence>
<reference evidence="2" key="1">
    <citation type="submission" date="2022-08" db="EMBL/GenBank/DDBJ databases">
        <authorList>
            <consortium name="DOE Joint Genome Institute"/>
            <person name="Min B."/>
            <person name="Riley R."/>
            <person name="Sierra-Patev S."/>
            <person name="Naranjo-Ortiz M."/>
            <person name="Looney B."/>
            <person name="Konkel Z."/>
            <person name="Slot J.C."/>
            <person name="Sakamoto Y."/>
            <person name="Steenwyk J.L."/>
            <person name="Rokas A."/>
            <person name="Carro J."/>
            <person name="Camarero S."/>
            <person name="Ferreira P."/>
            <person name="Molpeceres G."/>
            <person name="Ruiz-Duenas F.J."/>
            <person name="Serrano A."/>
            <person name="Henrissat B."/>
            <person name="Drula E."/>
            <person name="Hughes K.W."/>
            <person name="Mata J.L."/>
            <person name="Ishikawa N.K."/>
            <person name="Vargas-Isla R."/>
            <person name="Ushijima S."/>
            <person name="Smith C.A."/>
            <person name="Ahrendt S."/>
            <person name="Andreopoulos W."/>
            <person name="He G."/>
            <person name="Labutti K."/>
            <person name="Lipzen A."/>
            <person name="Ng V."/>
            <person name="Sandor L."/>
            <person name="Barry K."/>
            <person name="Martinez A.T."/>
            <person name="Xiao Y."/>
            <person name="Gibbons J.G."/>
            <person name="Terashima K."/>
            <person name="Hibbett D.S."/>
            <person name="Grigoriev I.V."/>
        </authorList>
    </citation>
    <scope>NUCLEOTIDE SEQUENCE</scope>
    <source>
        <strain evidence="2">Sp2 HRB7682 ss15</strain>
    </source>
</reference>
<evidence type="ECO:0000256" key="1">
    <source>
        <dbReference type="SAM" id="MobiDB-lite"/>
    </source>
</evidence>
<feature type="compositionally biased region" description="Polar residues" evidence="1">
    <location>
        <begin position="244"/>
        <end position="259"/>
    </location>
</feature>
<feature type="compositionally biased region" description="Basic residues" evidence="1">
    <location>
        <begin position="351"/>
        <end position="360"/>
    </location>
</feature>
<feature type="region of interest" description="Disordered" evidence="1">
    <location>
        <begin position="330"/>
        <end position="411"/>
    </location>
</feature>
<evidence type="ECO:0008006" key="4">
    <source>
        <dbReference type="Google" id="ProtNLM"/>
    </source>
</evidence>
<reference evidence="2" key="2">
    <citation type="journal article" date="2023" name="Proc. Natl. Acad. Sci. U.S.A.">
        <title>A global phylogenomic analysis of the shiitake genus Lentinula.</title>
        <authorList>
            <person name="Sierra-Patev S."/>
            <person name="Min B."/>
            <person name="Naranjo-Ortiz M."/>
            <person name="Looney B."/>
            <person name="Konkel Z."/>
            <person name="Slot J.C."/>
            <person name="Sakamoto Y."/>
            <person name="Steenwyk J.L."/>
            <person name="Rokas A."/>
            <person name="Carro J."/>
            <person name="Camarero S."/>
            <person name="Ferreira P."/>
            <person name="Molpeceres G."/>
            <person name="Ruiz-Duenas F.J."/>
            <person name="Serrano A."/>
            <person name="Henrissat B."/>
            <person name="Drula E."/>
            <person name="Hughes K.W."/>
            <person name="Mata J.L."/>
            <person name="Ishikawa N.K."/>
            <person name="Vargas-Isla R."/>
            <person name="Ushijima S."/>
            <person name="Smith C.A."/>
            <person name="Donoghue J."/>
            <person name="Ahrendt S."/>
            <person name="Andreopoulos W."/>
            <person name="He G."/>
            <person name="LaButti K."/>
            <person name="Lipzen A."/>
            <person name="Ng V."/>
            <person name="Riley R."/>
            <person name="Sandor L."/>
            <person name="Barry K."/>
            <person name="Martinez A.T."/>
            <person name="Xiao Y."/>
            <person name="Gibbons J.G."/>
            <person name="Terashima K."/>
            <person name="Grigoriev I.V."/>
            <person name="Hibbett D."/>
        </authorList>
    </citation>
    <scope>NUCLEOTIDE SEQUENCE</scope>
    <source>
        <strain evidence="2">Sp2 HRB7682 ss15</strain>
    </source>
</reference>
<organism evidence="2 3">
    <name type="scientific">Lentinula lateritia</name>
    <dbReference type="NCBI Taxonomy" id="40482"/>
    <lineage>
        <taxon>Eukaryota</taxon>
        <taxon>Fungi</taxon>
        <taxon>Dikarya</taxon>
        <taxon>Basidiomycota</taxon>
        <taxon>Agaricomycotina</taxon>
        <taxon>Agaricomycetes</taxon>
        <taxon>Agaricomycetidae</taxon>
        <taxon>Agaricales</taxon>
        <taxon>Marasmiineae</taxon>
        <taxon>Omphalotaceae</taxon>
        <taxon>Lentinula</taxon>
    </lineage>
</organism>
<dbReference type="Proteomes" id="UP001150238">
    <property type="component" value="Unassembled WGS sequence"/>
</dbReference>
<feature type="compositionally biased region" description="Acidic residues" evidence="1">
    <location>
        <begin position="198"/>
        <end position="221"/>
    </location>
</feature>
<feature type="compositionally biased region" description="Polar residues" evidence="1">
    <location>
        <begin position="139"/>
        <end position="153"/>
    </location>
</feature>
<gene>
    <name evidence="2" type="ORF">C8J55DRAFT_554118</name>
</gene>
<name>A0A9W9E439_9AGAR</name>
<feature type="compositionally biased region" description="Basic residues" evidence="1">
    <location>
        <begin position="401"/>
        <end position="411"/>
    </location>
</feature>
<accession>A0A9W9E439</accession>
<protein>
    <recommendedName>
        <fullName evidence="4">Zn(2)-C6 fungal-type domain-containing protein</fullName>
    </recommendedName>
</protein>
<dbReference type="EMBL" id="JANVFS010000001">
    <property type="protein sequence ID" value="KAJ4496388.1"/>
    <property type="molecule type" value="Genomic_DNA"/>
</dbReference>
<feature type="compositionally biased region" description="Basic residues" evidence="1">
    <location>
        <begin position="176"/>
        <end position="189"/>
    </location>
</feature>
<dbReference type="AlphaFoldDB" id="A0A9W9E439"/>
<evidence type="ECO:0000313" key="2">
    <source>
        <dbReference type="EMBL" id="KAJ4496388.1"/>
    </source>
</evidence>
<comment type="caution">
    <text evidence="2">The sequence shown here is derived from an EMBL/GenBank/DDBJ whole genome shotgun (WGS) entry which is preliminary data.</text>
</comment>
<feature type="region of interest" description="Disordered" evidence="1">
    <location>
        <begin position="136"/>
        <end position="259"/>
    </location>
</feature>